<organism evidence="1 2">
    <name type="scientific">Candidula unifasciata</name>
    <dbReference type="NCBI Taxonomy" id="100452"/>
    <lineage>
        <taxon>Eukaryota</taxon>
        <taxon>Metazoa</taxon>
        <taxon>Spiralia</taxon>
        <taxon>Lophotrochozoa</taxon>
        <taxon>Mollusca</taxon>
        <taxon>Gastropoda</taxon>
        <taxon>Heterobranchia</taxon>
        <taxon>Euthyneura</taxon>
        <taxon>Panpulmonata</taxon>
        <taxon>Eupulmonata</taxon>
        <taxon>Stylommatophora</taxon>
        <taxon>Helicina</taxon>
        <taxon>Helicoidea</taxon>
        <taxon>Geomitridae</taxon>
        <taxon>Candidula</taxon>
    </lineage>
</organism>
<gene>
    <name evidence="1" type="ORF">CUNI_LOCUS9477</name>
</gene>
<keyword evidence="2" id="KW-1185">Reference proteome</keyword>
<dbReference type="AlphaFoldDB" id="A0A8S3Z494"/>
<reference evidence="1" key="1">
    <citation type="submission" date="2021-04" db="EMBL/GenBank/DDBJ databases">
        <authorList>
            <consortium name="Molecular Ecology Group"/>
        </authorList>
    </citation>
    <scope>NUCLEOTIDE SEQUENCE</scope>
</reference>
<name>A0A8S3Z494_9EUPU</name>
<evidence type="ECO:0000313" key="2">
    <source>
        <dbReference type="Proteomes" id="UP000678393"/>
    </source>
</evidence>
<evidence type="ECO:0000313" key="1">
    <source>
        <dbReference type="EMBL" id="CAG5123919.1"/>
    </source>
</evidence>
<dbReference type="Proteomes" id="UP000678393">
    <property type="component" value="Unassembled WGS sequence"/>
</dbReference>
<proteinExistence type="predicted"/>
<dbReference type="EMBL" id="CAJHNH020001657">
    <property type="protein sequence ID" value="CAG5123919.1"/>
    <property type="molecule type" value="Genomic_DNA"/>
</dbReference>
<sequence length="235" mass="25438">MATFERSHLEDLCPESIGCVPPLLPHPHMSSPPYYPACVGVPPLFLQYYSPVLYTGDILRAAATTNRDLGSHQMFHNGPQFAANGVYSHGGTGRLHQLRGKTSFPWTNFGPCPQDLLDSRWLRNYFTSVLQASGQVIPAAPVLQGHFMKGFPTHSPKVVSGAKVLGTTASIKEDETDSGVIDAKSCLFNGNIGQTERQDITDLISSCSSPSSLTDDGDADAQHQLNEELVVDDPL</sequence>
<accession>A0A8S3Z494</accession>
<protein>
    <submittedName>
        <fullName evidence="1">Uncharacterized protein</fullName>
    </submittedName>
</protein>
<comment type="caution">
    <text evidence="1">The sequence shown here is derived from an EMBL/GenBank/DDBJ whole genome shotgun (WGS) entry which is preliminary data.</text>
</comment>